<dbReference type="InterPro" id="IPR011991">
    <property type="entry name" value="ArsR-like_HTH"/>
</dbReference>
<evidence type="ECO:0000313" key="4">
    <source>
        <dbReference type="Proteomes" id="UP001519296"/>
    </source>
</evidence>
<reference evidence="3 4" key="1">
    <citation type="submission" date="2018-02" db="EMBL/GenBank/DDBJ databases">
        <title>Draft genome sequence of Streptococcus oricebi CCUG 70868T type strain.</title>
        <authorList>
            <person name="Mendez V."/>
            <person name="Salva-Serra F."/>
            <person name="Jaen-Luchoro D."/>
            <person name="Gonzales-Siles L."/>
            <person name="Karlsson R."/>
            <person name="Engstrom-Jakobsson H."/>
            <person name="Busquets A."/>
            <person name="Gomila M."/>
            <person name="Pineiro-Iglesias B."/>
            <person name="Bennasar-Figueras A."/>
            <person name="Seeger M."/>
            <person name="Moore E."/>
        </authorList>
    </citation>
    <scope>NUCLEOTIDE SEQUENCE [LARGE SCALE GENOMIC DNA]</scope>
    <source>
        <strain evidence="3 4">CCUG 70868</strain>
    </source>
</reference>
<proteinExistence type="predicted"/>
<gene>
    <name evidence="3" type="ORF">C4K46_08675</name>
</gene>
<dbReference type="CDD" id="cd00090">
    <property type="entry name" value="HTH_ARSR"/>
    <property type="match status" value="1"/>
</dbReference>
<keyword evidence="1" id="KW-0238">DNA-binding</keyword>
<dbReference type="PANTHER" id="PTHR33164:SF99">
    <property type="entry name" value="MARR FAMILY REGULATORY PROTEIN"/>
    <property type="match status" value="1"/>
</dbReference>
<evidence type="ECO:0000256" key="1">
    <source>
        <dbReference type="ARBA" id="ARBA00023125"/>
    </source>
</evidence>
<dbReference type="EMBL" id="PRDG01000005">
    <property type="protein sequence ID" value="MBP2624011.1"/>
    <property type="molecule type" value="Genomic_DNA"/>
</dbReference>
<protein>
    <submittedName>
        <fullName evidence="3">MarR family transcriptional regulator</fullName>
    </submittedName>
</protein>
<dbReference type="SUPFAM" id="SSF46785">
    <property type="entry name" value="Winged helix' DNA-binding domain"/>
    <property type="match status" value="1"/>
</dbReference>
<dbReference type="Proteomes" id="UP001519296">
    <property type="component" value="Unassembled WGS sequence"/>
</dbReference>
<dbReference type="InterPro" id="IPR000835">
    <property type="entry name" value="HTH_MarR-typ"/>
</dbReference>
<dbReference type="RefSeq" id="WP_209628582.1">
    <property type="nucleotide sequence ID" value="NZ_PRDG01000005.1"/>
</dbReference>
<dbReference type="Pfam" id="PF12802">
    <property type="entry name" value="MarR_2"/>
    <property type="match status" value="1"/>
</dbReference>
<organism evidence="3 4">
    <name type="scientific">Streptococcus oricebi</name>
    <dbReference type="NCBI Taxonomy" id="1547447"/>
    <lineage>
        <taxon>Bacteria</taxon>
        <taxon>Bacillati</taxon>
        <taxon>Bacillota</taxon>
        <taxon>Bacilli</taxon>
        <taxon>Lactobacillales</taxon>
        <taxon>Streptococcaceae</taxon>
        <taxon>Streptococcus</taxon>
    </lineage>
</organism>
<evidence type="ECO:0000259" key="2">
    <source>
        <dbReference type="PROSITE" id="PS50995"/>
    </source>
</evidence>
<name>A0ABS5B699_9STRE</name>
<dbReference type="SMART" id="SM00347">
    <property type="entry name" value="HTH_MARR"/>
    <property type="match status" value="1"/>
</dbReference>
<keyword evidence="4" id="KW-1185">Reference proteome</keyword>
<dbReference type="InterPro" id="IPR039422">
    <property type="entry name" value="MarR/SlyA-like"/>
</dbReference>
<accession>A0ABS5B699</accession>
<evidence type="ECO:0000313" key="3">
    <source>
        <dbReference type="EMBL" id="MBP2624011.1"/>
    </source>
</evidence>
<dbReference type="PROSITE" id="PS50995">
    <property type="entry name" value="HTH_MARR_2"/>
    <property type="match status" value="1"/>
</dbReference>
<feature type="domain" description="HTH marR-type" evidence="2">
    <location>
        <begin position="7"/>
        <end position="144"/>
    </location>
</feature>
<dbReference type="InterPro" id="IPR036390">
    <property type="entry name" value="WH_DNA-bd_sf"/>
</dbReference>
<dbReference type="InterPro" id="IPR036388">
    <property type="entry name" value="WH-like_DNA-bd_sf"/>
</dbReference>
<dbReference type="Gene3D" id="1.10.10.10">
    <property type="entry name" value="Winged helix-like DNA-binding domain superfamily/Winged helix DNA-binding domain"/>
    <property type="match status" value="1"/>
</dbReference>
<sequence length="165" mass="19062">MTRQEITARPLYELKRLGNRVRLAVEDLCQRRGIEFMGGPQGQVVHYLDEHAGEECTIKDIEQELDISKSVASNLVRRMEKNGFVEVEPSKKDKRSKLVRLSEHSLDKMTIIHDFFRELDDRLVAGISSQELAVFGKVLKQFEKNIEEMKEGEGSNEEIDQKTDR</sequence>
<comment type="caution">
    <text evidence="3">The sequence shown here is derived from an EMBL/GenBank/DDBJ whole genome shotgun (WGS) entry which is preliminary data.</text>
</comment>
<dbReference type="PANTHER" id="PTHR33164">
    <property type="entry name" value="TRANSCRIPTIONAL REGULATOR, MARR FAMILY"/>
    <property type="match status" value="1"/>
</dbReference>